<accession>A0A1I5EGA4</accession>
<dbReference type="SUPFAM" id="SSF52374">
    <property type="entry name" value="Nucleotidylyl transferase"/>
    <property type="match status" value="1"/>
</dbReference>
<dbReference type="GO" id="GO:0005524">
    <property type="term" value="F:ATP binding"/>
    <property type="evidence" value="ECO:0007669"/>
    <property type="project" value="UniProtKB-UniRule"/>
</dbReference>
<evidence type="ECO:0000256" key="8">
    <source>
        <dbReference type="ARBA" id="ARBA00022741"/>
    </source>
</evidence>
<evidence type="ECO:0000259" key="16">
    <source>
        <dbReference type="SMART" id="SM00904"/>
    </source>
</evidence>
<dbReference type="InterPro" id="IPR015865">
    <property type="entry name" value="Riboflavin_kinase_bac/euk"/>
</dbReference>
<dbReference type="EC" id="2.7.7.2" evidence="15"/>
<proteinExistence type="inferred from homology"/>
<dbReference type="InterPro" id="IPR014729">
    <property type="entry name" value="Rossmann-like_a/b/a_fold"/>
</dbReference>
<evidence type="ECO:0000256" key="14">
    <source>
        <dbReference type="ARBA" id="ARBA00049494"/>
    </source>
</evidence>
<dbReference type="Proteomes" id="UP000199236">
    <property type="component" value="Unassembled WGS sequence"/>
</dbReference>
<evidence type="ECO:0000256" key="11">
    <source>
        <dbReference type="ARBA" id="ARBA00022840"/>
    </source>
</evidence>
<dbReference type="NCBIfam" id="TIGR00083">
    <property type="entry name" value="ribF"/>
    <property type="match status" value="1"/>
</dbReference>
<comment type="pathway">
    <text evidence="2 15">Cofactor biosynthesis; FAD biosynthesis; FAD from FMN: step 1/1.</text>
</comment>
<dbReference type="Pfam" id="PF06574">
    <property type="entry name" value="FAD_syn"/>
    <property type="match status" value="1"/>
</dbReference>
<keyword evidence="18" id="KW-1185">Reference proteome</keyword>
<evidence type="ECO:0000256" key="13">
    <source>
        <dbReference type="ARBA" id="ARBA00047880"/>
    </source>
</evidence>
<dbReference type="GO" id="GO:0009231">
    <property type="term" value="P:riboflavin biosynthetic process"/>
    <property type="evidence" value="ECO:0007669"/>
    <property type="project" value="InterPro"/>
</dbReference>
<evidence type="ECO:0000256" key="12">
    <source>
        <dbReference type="ARBA" id="ARBA00023268"/>
    </source>
</evidence>
<keyword evidence="5 15" id="KW-0288">FMN</keyword>
<comment type="function">
    <text evidence="1">Catalyzes the phosphorylation of riboflavin to FMN followed by the adenylation of FMN to FAD.</text>
</comment>
<dbReference type="SUPFAM" id="SSF82114">
    <property type="entry name" value="Riboflavin kinase-like"/>
    <property type="match status" value="1"/>
</dbReference>
<dbReference type="Pfam" id="PF01687">
    <property type="entry name" value="Flavokinase"/>
    <property type="match status" value="1"/>
</dbReference>
<keyword evidence="9 15" id="KW-0418">Kinase</keyword>
<comment type="catalytic activity">
    <reaction evidence="14 15">
        <text>FMN + ATP + H(+) = FAD + diphosphate</text>
        <dbReference type="Rhea" id="RHEA:17237"/>
        <dbReference type="ChEBI" id="CHEBI:15378"/>
        <dbReference type="ChEBI" id="CHEBI:30616"/>
        <dbReference type="ChEBI" id="CHEBI:33019"/>
        <dbReference type="ChEBI" id="CHEBI:57692"/>
        <dbReference type="ChEBI" id="CHEBI:58210"/>
        <dbReference type="EC" id="2.7.7.2"/>
    </reaction>
</comment>
<evidence type="ECO:0000256" key="10">
    <source>
        <dbReference type="ARBA" id="ARBA00022827"/>
    </source>
</evidence>
<dbReference type="AlphaFoldDB" id="A0A1I5EGA4"/>
<dbReference type="GO" id="GO:0003919">
    <property type="term" value="F:FMN adenylyltransferase activity"/>
    <property type="evidence" value="ECO:0007669"/>
    <property type="project" value="UniProtKB-UniRule"/>
</dbReference>
<dbReference type="PIRSF" id="PIRSF004491">
    <property type="entry name" value="FAD_Synth"/>
    <property type="match status" value="1"/>
</dbReference>
<evidence type="ECO:0000256" key="7">
    <source>
        <dbReference type="ARBA" id="ARBA00022695"/>
    </source>
</evidence>
<dbReference type="Gene3D" id="2.40.30.30">
    <property type="entry name" value="Riboflavin kinase-like"/>
    <property type="match status" value="1"/>
</dbReference>
<dbReference type="GO" id="GO:0008531">
    <property type="term" value="F:riboflavin kinase activity"/>
    <property type="evidence" value="ECO:0007669"/>
    <property type="project" value="UniProtKB-UniRule"/>
</dbReference>
<dbReference type="InterPro" id="IPR002606">
    <property type="entry name" value="Riboflavin_kinase_bac"/>
</dbReference>
<dbReference type="CDD" id="cd02064">
    <property type="entry name" value="FAD_synthetase_N"/>
    <property type="match status" value="1"/>
</dbReference>
<dbReference type="FunFam" id="3.40.50.620:FF:000021">
    <property type="entry name" value="Riboflavin biosynthesis protein"/>
    <property type="match status" value="1"/>
</dbReference>
<evidence type="ECO:0000256" key="4">
    <source>
        <dbReference type="ARBA" id="ARBA00022630"/>
    </source>
</evidence>
<evidence type="ECO:0000256" key="2">
    <source>
        <dbReference type="ARBA" id="ARBA00004726"/>
    </source>
</evidence>
<sequence>MMTPAASFVDIRYPEQPLPDSLRGGVVAIGNFDGMHRGHQAVLEDAVKEARASGLKAVMLTFEPHPRTLFRPNYPVFRLTPHEEKAMIARALGLDGMVSLTFDAAFASQSPDLFITDMLIDKLDAKKAIAGYDFHFGKDRTGTPDFLQEKGEALGIGVTIVDMKTDRSGDAVSSTRIRQALEDGAVAPANRLLGYRHFFSGVVVHGAKNGRKLGYPTANMTLPDNSRLREGVYAVKFVRSDGSQHDGVASFGRRPMFDNGPRVFEVHVFDFDDNLYDEDVRVVLYSYLREEMKFDGLEALINQMDADSVQARAILRYAEPLSEVESRIWD</sequence>
<protein>
    <recommendedName>
        <fullName evidence="15">Riboflavin biosynthesis protein</fullName>
    </recommendedName>
    <domain>
        <recommendedName>
            <fullName evidence="15">Riboflavin kinase</fullName>
            <ecNumber evidence="15">2.7.1.26</ecNumber>
        </recommendedName>
        <alternativeName>
            <fullName evidence="15">Flavokinase</fullName>
        </alternativeName>
    </domain>
    <domain>
        <recommendedName>
            <fullName evidence="15">FMN adenylyltransferase</fullName>
            <ecNumber evidence="15">2.7.7.2</ecNumber>
        </recommendedName>
        <alternativeName>
            <fullName evidence="15">FAD pyrophosphorylase</fullName>
        </alternativeName>
        <alternativeName>
            <fullName evidence="15">FAD synthase</fullName>
        </alternativeName>
    </domain>
</protein>
<keyword evidence="11 15" id="KW-0067">ATP-binding</keyword>
<name>A0A1I5EGA4_9HYPH</name>
<keyword evidence="8 15" id="KW-0547">Nucleotide-binding</keyword>
<evidence type="ECO:0000256" key="15">
    <source>
        <dbReference type="PIRNR" id="PIRNR004491"/>
    </source>
</evidence>
<comment type="similarity">
    <text evidence="15">Belongs to the ribF family.</text>
</comment>
<keyword evidence="7 15" id="KW-0548">Nucleotidyltransferase</keyword>
<dbReference type="UniPathway" id="UPA00277">
    <property type="reaction ID" value="UER00407"/>
</dbReference>
<keyword evidence="6 15" id="KW-0808">Transferase</keyword>
<gene>
    <name evidence="17" type="ORF">SAMN04488056_103169</name>
</gene>
<dbReference type="GO" id="GO:0006747">
    <property type="term" value="P:FAD biosynthetic process"/>
    <property type="evidence" value="ECO:0007669"/>
    <property type="project" value="UniProtKB-UniRule"/>
</dbReference>
<evidence type="ECO:0000256" key="6">
    <source>
        <dbReference type="ARBA" id="ARBA00022679"/>
    </source>
</evidence>
<dbReference type="STRING" id="655353.SAMN04488056_103169"/>
<comment type="catalytic activity">
    <reaction evidence="13 15">
        <text>riboflavin + ATP = FMN + ADP + H(+)</text>
        <dbReference type="Rhea" id="RHEA:14357"/>
        <dbReference type="ChEBI" id="CHEBI:15378"/>
        <dbReference type="ChEBI" id="CHEBI:30616"/>
        <dbReference type="ChEBI" id="CHEBI:57986"/>
        <dbReference type="ChEBI" id="CHEBI:58210"/>
        <dbReference type="ChEBI" id="CHEBI:456216"/>
        <dbReference type="EC" id="2.7.1.26"/>
    </reaction>
</comment>
<dbReference type="PANTHER" id="PTHR22749">
    <property type="entry name" value="RIBOFLAVIN KINASE/FMN ADENYLYLTRANSFERASE"/>
    <property type="match status" value="1"/>
</dbReference>
<comment type="pathway">
    <text evidence="3 15">Cofactor biosynthesis; FMN biosynthesis; FMN from riboflavin (ATP route): step 1/1.</text>
</comment>
<dbReference type="UniPathway" id="UPA00276">
    <property type="reaction ID" value="UER00406"/>
</dbReference>
<evidence type="ECO:0000313" key="17">
    <source>
        <dbReference type="EMBL" id="SFO10393.1"/>
    </source>
</evidence>
<dbReference type="SMART" id="SM00904">
    <property type="entry name" value="Flavokinase"/>
    <property type="match status" value="1"/>
</dbReference>
<feature type="domain" description="Riboflavin kinase" evidence="16">
    <location>
        <begin position="192"/>
        <end position="316"/>
    </location>
</feature>
<dbReference type="InterPro" id="IPR015864">
    <property type="entry name" value="FAD_synthase"/>
</dbReference>
<organism evidence="17 18">
    <name type="scientific">Cohaesibacter marisflavi</name>
    <dbReference type="NCBI Taxonomy" id="655353"/>
    <lineage>
        <taxon>Bacteria</taxon>
        <taxon>Pseudomonadati</taxon>
        <taxon>Pseudomonadota</taxon>
        <taxon>Alphaproteobacteria</taxon>
        <taxon>Hyphomicrobiales</taxon>
        <taxon>Cohaesibacteraceae</taxon>
    </lineage>
</organism>
<dbReference type="InterPro" id="IPR023468">
    <property type="entry name" value="Riboflavin_kinase"/>
</dbReference>
<evidence type="ECO:0000256" key="5">
    <source>
        <dbReference type="ARBA" id="ARBA00022643"/>
    </source>
</evidence>
<evidence type="ECO:0000256" key="3">
    <source>
        <dbReference type="ARBA" id="ARBA00005201"/>
    </source>
</evidence>
<evidence type="ECO:0000256" key="9">
    <source>
        <dbReference type="ARBA" id="ARBA00022777"/>
    </source>
</evidence>
<keyword evidence="4 15" id="KW-0285">Flavoprotein</keyword>
<dbReference type="EC" id="2.7.1.26" evidence="15"/>
<evidence type="ECO:0000313" key="18">
    <source>
        <dbReference type="Proteomes" id="UP000199236"/>
    </source>
</evidence>
<dbReference type="InterPro" id="IPR023465">
    <property type="entry name" value="Riboflavin_kinase_dom_sf"/>
</dbReference>
<dbReference type="PANTHER" id="PTHR22749:SF6">
    <property type="entry name" value="RIBOFLAVIN KINASE"/>
    <property type="match status" value="1"/>
</dbReference>
<dbReference type="NCBIfam" id="NF004160">
    <property type="entry name" value="PRK05627.1-3"/>
    <property type="match status" value="1"/>
</dbReference>
<dbReference type="RefSeq" id="WP_090070744.1">
    <property type="nucleotide sequence ID" value="NZ_FOVR01000003.1"/>
</dbReference>
<keyword evidence="12" id="KW-0511">Multifunctional enzyme</keyword>
<dbReference type="OrthoDB" id="9803667at2"/>
<keyword evidence="10 15" id="KW-0274">FAD</keyword>
<dbReference type="Gene3D" id="3.40.50.620">
    <property type="entry name" value="HUPs"/>
    <property type="match status" value="1"/>
</dbReference>
<dbReference type="GO" id="GO:0009398">
    <property type="term" value="P:FMN biosynthetic process"/>
    <property type="evidence" value="ECO:0007669"/>
    <property type="project" value="UniProtKB-UniRule"/>
</dbReference>
<dbReference type="EMBL" id="FOVR01000003">
    <property type="protein sequence ID" value="SFO10393.1"/>
    <property type="molecule type" value="Genomic_DNA"/>
</dbReference>
<reference evidence="17 18" key="1">
    <citation type="submission" date="2016-10" db="EMBL/GenBank/DDBJ databases">
        <authorList>
            <person name="de Groot N.N."/>
        </authorList>
    </citation>
    <scope>NUCLEOTIDE SEQUENCE [LARGE SCALE GENOMIC DNA]</scope>
    <source>
        <strain evidence="17 18">CGMCC 1.9157</strain>
    </source>
</reference>
<evidence type="ECO:0000256" key="1">
    <source>
        <dbReference type="ARBA" id="ARBA00002121"/>
    </source>
</evidence>